<sequence>MPGCHRCPTDPLMLFHRCAWWPSPYTNSSDNIMQNNGSTTTSPTGRSQGQGYPYTPNFPHNQPGQYMPNQLPYQIPASPMSLNGYNSGSGLNNGLTVPIHTSNGQEHYKYAGQLSHPVPSESRATSFSQHPSLLPPALPGPIVRDVVGSEAMTYAANLRRQTSARFYCPHCPSSFTARHNHRSASTMHNVFNLSLISHVTLQIIFWLTVANVRSDAMFAMRPSPLPEISDAMRGRGDMRKCFSIER</sequence>
<evidence type="ECO:0000313" key="3">
    <source>
        <dbReference type="EMBL" id="KDQ24279.1"/>
    </source>
</evidence>
<keyword evidence="2" id="KW-0812">Transmembrane</keyword>
<evidence type="ECO:0000256" key="2">
    <source>
        <dbReference type="SAM" id="Phobius"/>
    </source>
</evidence>
<dbReference type="OrthoDB" id="3437960at2759"/>
<gene>
    <name evidence="3" type="ORF">PLEOSDRAFT_1107201</name>
</gene>
<name>A0A067N8W6_PLEO1</name>
<feature type="transmembrane region" description="Helical" evidence="2">
    <location>
        <begin position="190"/>
        <end position="212"/>
    </location>
</feature>
<reference evidence="4" key="1">
    <citation type="journal article" date="2014" name="Proc. Natl. Acad. Sci. U.S.A.">
        <title>Extensive sampling of basidiomycete genomes demonstrates inadequacy of the white-rot/brown-rot paradigm for wood decay fungi.</title>
        <authorList>
            <person name="Riley R."/>
            <person name="Salamov A.A."/>
            <person name="Brown D.W."/>
            <person name="Nagy L.G."/>
            <person name="Floudas D."/>
            <person name="Held B.W."/>
            <person name="Levasseur A."/>
            <person name="Lombard V."/>
            <person name="Morin E."/>
            <person name="Otillar R."/>
            <person name="Lindquist E.A."/>
            <person name="Sun H."/>
            <person name="LaButti K.M."/>
            <person name="Schmutz J."/>
            <person name="Jabbour D."/>
            <person name="Luo H."/>
            <person name="Baker S.E."/>
            <person name="Pisabarro A.G."/>
            <person name="Walton J.D."/>
            <person name="Blanchette R.A."/>
            <person name="Henrissat B."/>
            <person name="Martin F."/>
            <person name="Cullen D."/>
            <person name="Hibbett D.S."/>
            <person name="Grigoriev I.V."/>
        </authorList>
    </citation>
    <scope>NUCLEOTIDE SEQUENCE [LARGE SCALE GENOMIC DNA]</scope>
    <source>
        <strain evidence="4">PC15</strain>
    </source>
</reference>
<dbReference type="InParanoid" id="A0A067N8W6"/>
<accession>A0A067N8W6</accession>
<dbReference type="AlphaFoldDB" id="A0A067N8W6"/>
<evidence type="ECO:0000256" key="1">
    <source>
        <dbReference type="SAM" id="MobiDB-lite"/>
    </source>
</evidence>
<proteinExistence type="predicted"/>
<dbReference type="HOGENOM" id="CLU_1129466_0_0_1"/>
<feature type="region of interest" description="Disordered" evidence="1">
    <location>
        <begin position="31"/>
        <end position="55"/>
    </location>
</feature>
<organism evidence="3 4">
    <name type="scientific">Pleurotus ostreatus (strain PC15)</name>
    <name type="common">Oyster mushroom</name>
    <dbReference type="NCBI Taxonomy" id="1137138"/>
    <lineage>
        <taxon>Eukaryota</taxon>
        <taxon>Fungi</taxon>
        <taxon>Dikarya</taxon>
        <taxon>Basidiomycota</taxon>
        <taxon>Agaricomycotina</taxon>
        <taxon>Agaricomycetes</taxon>
        <taxon>Agaricomycetidae</taxon>
        <taxon>Agaricales</taxon>
        <taxon>Pleurotineae</taxon>
        <taxon>Pleurotaceae</taxon>
        <taxon>Pleurotus</taxon>
    </lineage>
</organism>
<keyword evidence="2" id="KW-0472">Membrane</keyword>
<feature type="compositionally biased region" description="Polar residues" evidence="1">
    <location>
        <begin position="31"/>
        <end position="50"/>
    </location>
</feature>
<protein>
    <submittedName>
        <fullName evidence="3">Uncharacterized protein</fullName>
    </submittedName>
</protein>
<dbReference type="EMBL" id="KL198011">
    <property type="protein sequence ID" value="KDQ24279.1"/>
    <property type="molecule type" value="Genomic_DNA"/>
</dbReference>
<dbReference type="VEuPathDB" id="FungiDB:PLEOSDRAFT_1107201"/>
<evidence type="ECO:0000313" key="4">
    <source>
        <dbReference type="Proteomes" id="UP000027073"/>
    </source>
</evidence>
<keyword evidence="2" id="KW-1133">Transmembrane helix</keyword>
<dbReference type="Proteomes" id="UP000027073">
    <property type="component" value="Unassembled WGS sequence"/>
</dbReference>